<proteinExistence type="predicted"/>
<gene>
    <name evidence="1" type="ORF">E2C01_091383</name>
</gene>
<evidence type="ECO:0000313" key="1">
    <source>
        <dbReference type="EMBL" id="MPC96141.1"/>
    </source>
</evidence>
<organism evidence="1 2">
    <name type="scientific">Portunus trituberculatus</name>
    <name type="common">Swimming crab</name>
    <name type="synonym">Neptunus trituberculatus</name>
    <dbReference type="NCBI Taxonomy" id="210409"/>
    <lineage>
        <taxon>Eukaryota</taxon>
        <taxon>Metazoa</taxon>
        <taxon>Ecdysozoa</taxon>
        <taxon>Arthropoda</taxon>
        <taxon>Crustacea</taxon>
        <taxon>Multicrustacea</taxon>
        <taxon>Malacostraca</taxon>
        <taxon>Eumalacostraca</taxon>
        <taxon>Eucarida</taxon>
        <taxon>Decapoda</taxon>
        <taxon>Pleocyemata</taxon>
        <taxon>Brachyura</taxon>
        <taxon>Eubrachyura</taxon>
        <taxon>Portunoidea</taxon>
        <taxon>Portunidae</taxon>
        <taxon>Portuninae</taxon>
        <taxon>Portunus</taxon>
    </lineage>
</organism>
<comment type="caution">
    <text evidence="1">The sequence shown here is derived from an EMBL/GenBank/DDBJ whole genome shotgun (WGS) entry which is preliminary data.</text>
</comment>
<accession>A0A5B7JDT9</accession>
<protein>
    <submittedName>
        <fullName evidence="1">Uncharacterized protein</fullName>
    </submittedName>
</protein>
<evidence type="ECO:0000313" key="2">
    <source>
        <dbReference type="Proteomes" id="UP000324222"/>
    </source>
</evidence>
<keyword evidence="2" id="KW-1185">Reference proteome</keyword>
<reference evidence="1 2" key="1">
    <citation type="submission" date="2019-05" db="EMBL/GenBank/DDBJ databases">
        <title>Another draft genome of Portunus trituberculatus and its Hox gene families provides insights of decapod evolution.</title>
        <authorList>
            <person name="Jeong J.-H."/>
            <person name="Song I."/>
            <person name="Kim S."/>
            <person name="Choi T."/>
            <person name="Kim D."/>
            <person name="Ryu S."/>
            <person name="Kim W."/>
        </authorList>
    </citation>
    <scope>NUCLEOTIDE SEQUENCE [LARGE SCALE GENOMIC DNA]</scope>
    <source>
        <tissue evidence="1">Muscle</tissue>
    </source>
</reference>
<dbReference type="EMBL" id="VSRR010104787">
    <property type="protein sequence ID" value="MPC96141.1"/>
    <property type="molecule type" value="Genomic_DNA"/>
</dbReference>
<name>A0A5B7JDT9_PORTR</name>
<dbReference type="Proteomes" id="UP000324222">
    <property type="component" value="Unassembled WGS sequence"/>
</dbReference>
<sequence length="14" mass="1546">MSILVLAAGVEAWW</sequence>